<dbReference type="AlphaFoldDB" id="A0AAJ0BL83"/>
<evidence type="ECO:0000313" key="4">
    <source>
        <dbReference type="Proteomes" id="UP001239445"/>
    </source>
</evidence>
<accession>A0AAJ0BL83</accession>
<name>A0AAJ0BL83_9PEZI</name>
<feature type="domain" description="Peptidase M61 N-terminal" evidence="2">
    <location>
        <begin position="8"/>
        <end position="179"/>
    </location>
</feature>
<dbReference type="InterPro" id="IPR024191">
    <property type="entry name" value="Peptidase_M61"/>
</dbReference>
<evidence type="ECO:0000313" key="3">
    <source>
        <dbReference type="EMBL" id="KAK1757911.1"/>
    </source>
</evidence>
<protein>
    <submittedName>
        <fullName evidence="3">Peptidase m61 domain protein</fullName>
    </submittedName>
</protein>
<proteinExistence type="predicted"/>
<comment type="caution">
    <text evidence="3">The sequence shown here is derived from an EMBL/GenBank/DDBJ whole genome shotgun (WGS) entry which is preliminary data.</text>
</comment>
<organism evidence="3 4">
    <name type="scientific">Echria macrotheca</name>
    <dbReference type="NCBI Taxonomy" id="438768"/>
    <lineage>
        <taxon>Eukaryota</taxon>
        <taxon>Fungi</taxon>
        <taxon>Dikarya</taxon>
        <taxon>Ascomycota</taxon>
        <taxon>Pezizomycotina</taxon>
        <taxon>Sordariomycetes</taxon>
        <taxon>Sordariomycetidae</taxon>
        <taxon>Sordariales</taxon>
        <taxon>Schizotheciaceae</taxon>
        <taxon>Echria</taxon>
    </lineage>
</organism>
<sequence length="609" mass="67848">MRVIQILVDLTDTPRGLFHVDVQLPVRPDSTATFTTPLWIQESHRDNGPISSIAGLFFSAGERTLPWRRNPKAVSEYLVDIPAGVDTISATFDAIVTRFLTRRLTFLSWENALLYPAHRDVRKLAIQASITIPPTWGLSTSLENLGTPAVTHSADGGAKTFSYLPCSVERLEDSPALAGLYHSEHQVTSDGRHILCLAADTEEYTSPPQEVLGGLARLAEQTQAVFGARHYDRYRWLVALSEHIPQHGGGEHHDSTQIMMPLKGFADPKERGNYVQVLSHEYVHSWNGKYRRPAGHCPSDFATPLDGRLLWVYEGLSMYYQDVLCVRSGLRTPDGYREEVATIAAWVEGRAGKAWRSLEDTGAGSSLRVGTAWSNWMRGLDYYEEGLVLWLDVDTLIRSRSDNKRSLDDFAKPFFGREITTSPVVVPYTLGDVVSALNEVMPYDWQGFFQAKALDVAPQADLDGIERAGYRLVYCDQPEGTELREPERVTKSAIWHGLGIALGDEGVLADVRRYGPADRAGLAPRQKIAKVGDSEFSLENLVEEIRSKSGDGGGDPVRLTMVHEDDEWVVEIDYHGGMRFPRLVRQDGKPDLFQGILEKRDVAGMAEVL</sequence>
<dbReference type="InterPro" id="IPR027268">
    <property type="entry name" value="Peptidase_M4/M1_CTD_sf"/>
</dbReference>
<dbReference type="PIRSF" id="PIRSF016493">
    <property type="entry name" value="Glycyl_aminpptds"/>
    <property type="match status" value="1"/>
</dbReference>
<dbReference type="InterPro" id="IPR007963">
    <property type="entry name" value="Peptidase_M61_catalytic"/>
</dbReference>
<dbReference type="Proteomes" id="UP001239445">
    <property type="component" value="Unassembled WGS sequence"/>
</dbReference>
<dbReference type="Pfam" id="PF17899">
    <property type="entry name" value="Peptidase_M61_N"/>
    <property type="match status" value="1"/>
</dbReference>
<dbReference type="Pfam" id="PF05299">
    <property type="entry name" value="Peptidase_M61"/>
    <property type="match status" value="1"/>
</dbReference>
<dbReference type="Gene3D" id="1.10.390.10">
    <property type="entry name" value="Neutral Protease Domain 2"/>
    <property type="match status" value="1"/>
</dbReference>
<dbReference type="InterPro" id="IPR040756">
    <property type="entry name" value="Peptidase_M61_N"/>
</dbReference>
<evidence type="ECO:0000259" key="2">
    <source>
        <dbReference type="Pfam" id="PF17899"/>
    </source>
</evidence>
<feature type="domain" description="Peptidase M61 catalytic" evidence="1">
    <location>
        <begin position="275"/>
        <end position="388"/>
    </location>
</feature>
<gene>
    <name evidence="3" type="ORF">QBC47DRAFT_421792</name>
</gene>
<evidence type="ECO:0000259" key="1">
    <source>
        <dbReference type="Pfam" id="PF05299"/>
    </source>
</evidence>
<reference evidence="3" key="1">
    <citation type="submission" date="2023-06" db="EMBL/GenBank/DDBJ databases">
        <title>Genome-scale phylogeny and comparative genomics of the fungal order Sordariales.</title>
        <authorList>
            <consortium name="Lawrence Berkeley National Laboratory"/>
            <person name="Hensen N."/>
            <person name="Bonometti L."/>
            <person name="Westerberg I."/>
            <person name="Brannstrom I.O."/>
            <person name="Guillou S."/>
            <person name="Cros-Aarteil S."/>
            <person name="Calhoun S."/>
            <person name="Haridas S."/>
            <person name="Kuo A."/>
            <person name="Mondo S."/>
            <person name="Pangilinan J."/>
            <person name="Riley R."/>
            <person name="Labutti K."/>
            <person name="Andreopoulos B."/>
            <person name="Lipzen A."/>
            <person name="Chen C."/>
            <person name="Yanf M."/>
            <person name="Daum C."/>
            <person name="Ng V."/>
            <person name="Clum A."/>
            <person name="Steindorff A."/>
            <person name="Ohm R."/>
            <person name="Martin F."/>
            <person name="Silar P."/>
            <person name="Natvig D."/>
            <person name="Lalanne C."/>
            <person name="Gautier V."/>
            <person name="Ament-Velasquez S.L."/>
            <person name="Kruys A."/>
            <person name="Hutchinson M.I."/>
            <person name="Powell A.J."/>
            <person name="Barry K."/>
            <person name="Miller A.N."/>
            <person name="Grigoriev I.V."/>
            <person name="Debuchy R."/>
            <person name="Gladieux P."/>
            <person name="Thoren M.H."/>
            <person name="Johannesson H."/>
        </authorList>
    </citation>
    <scope>NUCLEOTIDE SEQUENCE</scope>
    <source>
        <strain evidence="3">PSN4</strain>
    </source>
</reference>
<dbReference type="Gene3D" id="2.60.40.3650">
    <property type="match status" value="1"/>
</dbReference>
<keyword evidence="4" id="KW-1185">Reference proteome</keyword>
<dbReference type="EMBL" id="MU839830">
    <property type="protein sequence ID" value="KAK1757911.1"/>
    <property type="molecule type" value="Genomic_DNA"/>
</dbReference>